<evidence type="ECO:0000313" key="1">
    <source>
        <dbReference type="EMBL" id="TGY79330.1"/>
    </source>
</evidence>
<evidence type="ECO:0000313" key="2">
    <source>
        <dbReference type="Proteomes" id="UP000306319"/>
    </source>
</evidence>
<organism evidence="1 2">
    <name type="scientific">Lepagella muris</name>
    <dbReference type="NCBI Taxonomy" id="3032870"/>
    <lineage>
        <taxon>Bacteria</taxon>
        <taxon>Pseudomonadati</taxon>
        <taxon>Bacteroidota</taxon>
        <taxon>Bacteroidia</taxon>
        <taxon>Bacteroidales</taxon>
        <taxon>Muribaculaceae</taxon>
        <taxon>Lepagella</taxon>
    </lineage>
</organism>
<comment type="caution">
    <text evidence="1">The sequence shown here is derived from an EMBL/GenBank/DDBJ whole genome shotgun (WGS) entry which is preliminary data.</text>
</comment>
<dbReference type="EMBL" id="SRYB01000007">
    <property type="protein sequence ID" value="TGY79330.1"/>
    <property type="molecule type" value="Genomic_DNA"/>
</dbReference>
<gene>
    <name evidence="1" type="ORF">E5331_06565</name>
</gene>
<sequence length="1162" mass="131975">MLQLQRASAGSGKTYTLAKKFIWFLITFRNNTTCRLRTSKEIAYELPRILAITFTNKATNEMKQRIVAKLADIALAASGNVTPEMLKNTAYLKEFSEELGVEPSQVGRACRDALFMLLNNYSDFKVSTIDSFFQSILRTFAYEANLNDSYQVEIDTDYLATAAVDATLDTINNTPQSGASAEIWLRCLMDDAAGAGSNWNVFQRSKTRQSIYTRLRKTIHCLENESFKEIRADLDNYFDSSEEYDPLVNAYFKIKNRIEPPIIEALKEAQECCNRLSRMLKRNGINPKEGCRGYFHSHINKLPLIKINESASSKNLFKSLKDADTKPILKKGVSCPDADEINRTAAIMYAAYDRWIALRESRDWKYWTIYSTLLPYLGLLGEARKMMTEFLDANNMIQLGETNSILKRIIGDDDTPFIYERLGTTLDNFLIDEFQDTSKMQWDILKPLLSESDSRGEDNLIIGDAKQSIYRFRNADPSLITTVVPSTFSRHRAAGMSKAENTNWRSDRRIVEFNNFFFHSLIKQLLSTDKVKGTLDFGNLYNNVAQFPSHREERGYVEIRFFENKGGESSDGEEEESGNSMIEDVCPLISDLMQRGYRCRDIAVLVDTNQLGKDVISAIVAYNSALPRGERKIDFISEESLLVSSAEATGIIISVLRKMAIGLSVNPEEETETIQTQNWEEIRTNFTFYSLRNSNLSVAEQISGFLNEAAPDDVINNMLAKMQSVALPALIEAITENFVPENLRKSQAVFIAALQDMVLDYCERSSADLASFLNWWDTKGKDKSISSPEGTDAIQIMTIHKAKGLEFKCVIMPYANTALTPSARKKEWRWVKTAQSFVDEGLPKYLPVETTPQLLGTEHEEEYLKYHDLFIMDNLNAIYVAFTRAVSELYIFTKAPKRVSTALGSYLKEICGNADELLDEIEMPDKSDFMLPKGISHWNETADILSFGERPEVESHVEIATDASDAAMQEGELVIEEYGVDSSPAILQYVERDLEIPTPAEDGNDDDETTRPDAIDNDPRSEGNILHAIMGMVKVSNDLPRALTAIKMKGLAPRERFKEWGELLEKAIASPLAREWFESDWKVINERPILYPYSTDRRPDRIMISPDRKQAIIIDYKFGSNTGVKSYHKQVADYIRTFHEASGIRDIRGYIWYVRQNLVETV</sequence>
<keyword evidence="2" id="KW-1185">Reference proteome</keyword>
<accession>A0AC61RKU2</accession>
<reference evidence="1" key="1">
    <citation type="submission" date="2019-04" db="EMBL/GenBank/DDBJ databases">
        <title>Microbes associate with the intestines of laboratory mice.</title>
        <authorList>
            <person name="Navarre W."/>
            <person name="Wong E."/>
            <person name="Huang K."/>
            <person name="Tropini C."/>
            <person name="Ng K."/>
            <person name="Yu B."/>
        </authorList>
    </citation>
    <scope>NUCLEOTIDE SEQUENCE</scope>
    <source>
        <strain evidence="1">NM04_E33</strain>
    </source>
</reference>
<protein>
    <submittedName>
        <fullName evidence="1">Uncharacterized protein</fullName>
    </submittedName>
</protein>
<proteinExistence type="predicted"/>
<dbReference type="Proteomes" id="UP000306319">
    <property type="component" value="Unassembled WGS sequence"/>
</dbReference>
<name>A0AC61RKU2_9BACT</name>